<dbReference type="Proteomes" id="UP001459277">
    <property type="component" value="Unassembled WGS sequence"/>
</dbReference>
<proteinExistence type="predicted"/>
<gene>
    <name evidence="1" type="ORF">SO802_024032</name>
</gene>
<reference evidence="1 2" key="1">
    <citation type="submission" date="2024-01" db="EMBL/GenBank/DDBJ databases">
        <title>A telomere-to-telomere, gap-free genome of sweet tea (Lithocarpus litseifolius).</title>
        <authorList>
            <person name="Zhou J."/>
        </authorList>
    </citation>
    <scope>NUCLEOTIDE SEQUENCE [LARGE SCALE GENOMIC DNA]</scope>
    <source>
        <strain evidence="1">Zhou-2022a</strain>
        <tissue evidence="1">Leaf</tissue>
    </source>
</reference>
<name>A0AAW2C7Z7_9ROSI</name>
<protein>
    <submittedName>
        <fullName evidence="1">Uncharacterized protein</fullName>
    </submittedName>
</protein>
<evidence type="ECO:0000313" key="1">
    <source>
        <dbReference type="EMBL" id="KAK9994329.1"/>
    </source>
</evidence>
<organism evidence="1 2">
    <name type="scientific">Lithocarpus litseifolius</name>
    <dbReference type="NCBI Taxonomy" id="425828"/>
    <lineage>
        <taxon>Eukaryota</taxon>
        <taxon>Viridiplantae</taxon>
        <taxon>Streptophyta</taxon>
        <taxon>Embryophyta</taxon>
        <taxon>Tracheophyta</taxon>
        <taxon>Spermatophyta</taxon>
        <taxon>Magnoliopsida</taxon>
        <taxon>eudicotyledons</taxon>
        <taxon>Gunneridae</taxon>
        <taxon>Pentapetalae</taxon>
        <taxon>rosids</taxon>
        <taxon>fabids</taxon>
        <taxon>Fagales</taxon>
        <taxon>Fagaceae</taxon>
        <taxon>Lithocarpus</taxon>
    </lineage>
</organism>
<dbReference type="EMBL" id="JAZDWU010000008">
    <property type="protein sequence ID" value="KAK9994329.1"/>
    <property type="molecule type" value="Genomic_DNA"/>
</dbReference>
<accession>A0AAW2C7Z7</accession>
<sequence>MKIPQKIALLHKQSWNWFFIEGPPAKLRCMMKWETPLGLVQISTSRKKITPQTIKHGQEYKKGEESEGWVPIQPKGYARSSKWDPLCNNYSLLIHTAISHPSVSITFSKP</sequence>
<comment type="caution">
    <text evidence="1">The sequence shown here is derived from an EMBL/GenBank/DDBJ whole genome shotgun (WGS) entry which is preliminary data.</text>
</comment>
<dbReference type="AlphaFoldDB" id="A0AAW2C7Z7"/>
<keyword evidence="2" id="KW-1185">Reference proteome</keyword>
<evidence type="ECO:0000313" key="2">
    <source>
        <dbReference type="Proteomes" id="UP001459277"/>
    </source>
</evidence>